<evidence type="ECO:0000256" key="1">
    <source>
        <dbReference type="SAM" id="Phobius"/>
    </source>
</evidence>
<evidence type="ECO:0000313" key="3">
    <source>
        <dbReference type="EMBL" id="ABV99580.1"/>
    </source>
</evidence>
<dbReference type="PATRIC" id="fig|391037.6.peg.3766"/>
<sequence>MARHEQTHSGPGVCPGCLTAPGRTHGLACPAVEGARHAAAPHPHADTVRIVSALLVGVPIGAAIYLVAALLIWSLT</sequence>
<dbReference type="EMBL" id="CP000850">
    <property type="protein sequence ID" value="ABV99580.1"/>
    <property type="molecule type" value="Genomic_DNA"/>
</dbReference>
<protein>
    <submittedName>
        <fullName evidence="2">Uncharacterized protein</fullName>
    </submittedName>
</protein>
<feature type="transmembrane region" description="Helical" evidence="1">
    <location>
        <begin position="50"/>
        <end position="73"/>
    </location>
</feature>
<keyword evidence="1" id="KW-0472">Membrane</keyword>
<gene>
    <name evidence="2" type="ordered locus">Sare_3736</name>
    <name evidence="3" type="ordered locus">Sare_3787</name>
</gene>
<dbReference type="KEGG" id="saq:Sare_3787"/>
<organism evidence="2">
    <name type="scientific">Salinispora arenicola (strain CNS-205)</name>
    <dbReference type="NCBI Taxonomy" id="391037"/>
    <lineage>
        <taxon>Bacteria</taxon>
        <taxon>Bacillati</taxon>
        <taxon>Actinomycetota</taxon>
        <taxon>Actinomycetes</taxon>
        <taxon>Micromonosporales</taxon>
        <taxon>Micromonosporaceae</taxon>
        <taxon>Salinispora</taxon>
    </lineage>
</organism>
<keyword evidence="1" id="KW-0812">Transmembrane</keyword>
<accession>A8M015</accession>
<dbReference type="HOGENOM" id="CLU_2652288_0_0_11"/>
<proteinExistence type="predicted"/>
<dbReference type="OrthoDB" id="3403867at2"/>
<keyword evidence="1" id="KW-1133">Transmembrane helix</keyword>
<reference evidence="2" key="1">
    <citation type="submission" date="2007-10" db="EMBL/GenBank/DDBJ databases">
        <title>Complete sequence of Salinispora arenicola CNS-205.</title>
        <authorList>
            <consortium name="US DOE Joint Genome Institute"/>
            <person name="Copeland A."/>
            <person name="Lucas S."/>
            <person name="Lapidus A."/>
            <person name="Barry K."/>
            <person name="Glavina del Rio T."/>
            <person name="Dalin E."/>
            <person name="Tice H."/>
            <person name="Pitluck S."/>
            <person name="Foster B."/>
            <person name="Schmutz J."/>
            <person name="Larimer F."/>
            <person name="Land M."/>
            <person name="Hauser L."/>
            <person name="Kyrpides N."/>
            <person name="Ivanova N."/>
            <person name="Jensen P.R."/>
            <person name="Moore B.S."/>
            <person name="Penn K."/>
            <person name="Jenkins C."/>
            <person name="Udwary D."/>
            <person name="Xiang L."/>
            <person name="Gontang E."/>
            <person name="Richardson P."/>
        </authorList>
    </citation>
    <scope>NUCLEOTIDE SEQUENCE [LARGE SCALE GENOMIC DNA]</scope>
    <source>
        <strain evidence="2">CNS-205</strain>
    </source>
</reference>
<evidence type="ECO:0000313" key="2">
    <source>
        <dbReference type="EMBL" id="ABV99529.1"/>
    </source>
</evidence>
<dbReference type="AlphaFoldDB" id="A8M015"/>
<dbReference type="STRING" id="391037.Sare_3736"/>
<name>A8M015_SALAI</name>
<dbReference type="EMBL" id="CP000850">
    <property type="protein sequence ID" value="ABV99529.1"/>
    <property type="molecule type" value="Genomic_DNA"/>
</dbReference>
<dbReference type="KEGG" id="saq:Sare_3736"/>